<dbReference type="GO" id="GO:0046872">
    <property type="term" value="F:metal ion binding"/>
    <property type="evidence" value="ECO:0007669"/>
    <property type="project" value="UniProtKB-KW"/>
</dbReference>
<keyword evidence="4" id="KW-0479">Metal-binding</keyword>
<dbReference type="Proteomes" id="UP000316598">
    <property type="component" value="Unassembled WGS sequence"/>
</dbReference>
<dbReference type="EMBL" id="SJPI01000003">
    <property type="protein sequence ID" value="TWT49429.1"/>
    <property type="molecule type" value="Genomic_DNA"/>
</dbReference>
<dbReference type="InterPro" id="IPR011650">
    <property type="entry name" value="Peptidase_M20_dimer"/>
</dbReference>
<comment type="similarity">
    <text evidence="3">Belongs to the peptidase M20A family.</text>
</comment>
<dbReference type="NCBIfam" id="TIGR01910">
    <property type="entry name" value="DapE-ArgE"/>
    <property type="match status" value="1"/>
</dbReference>
<dbReference type="AlphaFoldDB" id="A0A5C5WH46"/>
<dbReference type="EC" id="3.5.1.16" evidence="9"/>
<protein>
    <submittedName>
        <fullName evidence="9">Acetylornithine deacetylase</fullName>
        <ecNumber evidence="9">3.5.1.16</ecNumber>
    </submittedName>
</protein>
<dbReference type="GO" id="GO:0008777">
    <property type="term" value="F:acetylornithine deacetylase activity"/>
    <property type="evidence" value="ECO:0007669"/>
    <property type="project" value="UniProtKB-EC"/>
</dbReference>
<keyword evidence="6" id="KW-0862">Zinc</keyword>
<dbReference type="RefSeq" id="WP_242632254.1">
    <property type="nucleotide sequence ID" value="NZ_SJPI01000003.1"/>
</dbReference>
<evidence type="ECO:0000256" key="3">
    <source>
        <dbReference type="ARBA" id="ARBA00006247"/>
    </source>
</evidence>
<dbReference type="CDD" id="cd03894">
    <property type="entry name" value="M20_ArgE"/>
    <property type="match status" value="1"/>
</dbReference>
<comment type="caution">
    <text evidence="9">The sequence shown here is derived from an EMBL/GenBank/DDBJ whole genome shotgun (WGS) entry which is preliminary data.</text>
</comment>
<feature type="domain" description="Peptidase M20 dimerisation" evidence="8">
    <location>
        <begin position="197"/>
        <end position="303"/>
    </location>
</feature>
<gene>
    <name evidence="9" type="primary">argE_2</name>
    <name evidence="9" type="ORF">Pla22_46250</name>
</gene>
<dbReference type="Gene3D" id="3.40.630.10">
    <property type="entry name" value="Zn peptidases"/>
    <property type="match status" value="2"/>
</dbReference>
<evidence type="ECO:0000313" key="9">
    <source>
        <dbReference type="EMBL" id="TWT49429.1"/>
    </source>
</evidence>
<reference evidence="9 10" key="1">
    <citation type="submission" date="2019-02" db="EMBL/GenBank/DDBJ databases">
        <title>Deep-cultivation of Planctomycetes and their phenomic and genomic characterization uncovers novel biology.</title>
        <authorList>
            <person name="Wiegand S."/>
            <person name="Jogler M."/>
            <person name="Boedeker C."/>
            <person name="Pinto D."/>
            <person name="Vollmers J."/>
            <person name="Rivas-Marin E."/>
            <person name="Kohn T."/>
            <person name="Peeters S.H."/>
            <person name="Heuer A."/>
            <person name="Rast P."/>
            <person name="Oberbeckmann S."/>
            <person name="Bunk B."/>
            <person name="Jeske O."/>
            <person name="Meyerdierks A."/>
            <person name="Storesund J.E."/>
            <person name="Kallscheuer N."/>
            <person name="Luecker S."/>
            <person name="Lage O.M."/>
            <person name="Pohl T."/>
            <person name="Merkel B.J."/>
            <person name="Hornburger P."/>
            <person name="Mueller R.-W."/>
            <person name="Bruemmer F."/>
            <person name="Labrenz M."/>
            <person name="Spormann A.M."/>
            <person name="Op Den Camp H."/>
            <person name="Overmann J."/>
            <person name="Amann R."/>
            <person name="Jetten M.S.M."/>
            <person name="Mascher T."/>
            <person name="Medema M.H."/>
            <person name="Devos D.P."/>
            <person name="Kaster A.-K."/>
            <person name="Ovreas L."/>
            <person name="Rohde M."/>
            <person name="Galperin M.Y."/>
            <person name="Jogler C."/>
        </authorList>
    </citation>
    <scope>NUCLEOTIDE SEQUENCE [LARGE SCALE GENOMIC DNA]</scope>
    <source>
        <strain evidence="9 10">Pla22</strain>
    </source>
</reference>
<dbReference type="Pfam" id="PF07687">
    <property type="entry name" value="M20_dimer"/>
    <property type="match status" value="1"/>
</dbReference>
<accession>A0A5C5WH46</accession>
<sequence length="405" mass="44224">MSNNKSSNHPVIELLADLVRINSVNPNYEGGVPELAMADFVEQYFHDLGVETWRQLVYPDRPNVIARIPGRDSSRRVVLEAHLDTVSTVGMSIDPWMPEIRDGKLYGRGSCDTKGGMAAMMHAIATLAKEGVTPPCDVLMATTIDEEFSYRGVVALCDSLDAGPVDPEVLENERTPRNPLRADAAIIAEPTLLQPVIASKGLVRWKIETRGKSAHSAKPHLGVNAIEHMAHIIAAIERDTRRLAASPHPLLGPATCNIGVVRGGVQVNFVPDRCEIELDRRLLPGESRDQVLQHYQQIIDVVATKHPGMDVVMHPPMLSDRPLETEATSPAVQTMVTVLNELGHDATLIGVPFCSDASKFGALGIPSMILGPGSIDQAHAAVEWIECEQVIQASEIYRQFLIQFS</sequence>
<dbReference type="SUPFAM" id="SSF55031">
    <property type="entry name" value="Bacterial exopeptidase dimerisation domain"/>
    <property type="match status" value="1"/>
</dbReference>
<evidence type="ECO:0000256" key="7">
    <source>
        <dbReference type="ARBA" id="ARBA00023285"/>
    </source>
</evidence>
<dbReference type="InterPro" id="IPR002933">
    <property type="entry name" value="Peptidase_M20"/>
</dbReference>
<organism evidence="9 10">
    <name type="scientific">Rubripirellula amarantea</name>
    <dbReference type="NCBI Taxonomy" id="2527999"/>
    <lineage>
        <taxon>Bacteria</taxon>
        <taxon>Pseudomonadati</taxon>
        <taxon>Planctomycetota</taxon>
        <taxon>Planctomycetia</taxon>
        <taxon>Pirellulales</taxon>
        <taxon>Pirellulaceae</taxon>
        <taxon>Rubripirellula</taxon>
    </lineage>
</organism>
<keyword evidence="7" id="KW-0170">Cobalt</keyword>
<keyword evidence="5 9" id="KW-0378">Hydrolase</keyword>
<evidence type="ECO:0000256" key="6">
    <source>
        <dbReference type="ARBA" id="ARBA00022833"/>
    </source>
</evidence>
<dbReference type="SUPFAM" id="SSF53187">
    <property type="entry name" value="Zn-dependent exopeptidases"/>
    <property type="match status" value="1"/>
</dbReference>
<dbReference type="PANTHER" id="PTHR43808">
    <property type="entry name" value="ACETYLORNITHINE DEACETYLASE"/>
    <property type="match status" value="1"/>
</dbReference>
<keyword evidence="10" id="KW-1185">Reference proteome</keyword>
<comment type="cofactor">
    <cofactor evidence="1">
        <name>Co(2+)</name>
        <dbReference type="ChEBI" id="CHEBI:48828"/>
    </cofactor>
</comment>
<proteinExistence type="inferred from homology"/>
<evidence type="ECO:0000256" key="4">
    <source>
        <dbReference type="ARBA" id="ARBA00022723"/>
    </source>
</evidence>
<evidence type="ECO:0000259" key="8">
    <source>
        <dbReference type="Pfam" id="PF07687"/>
    </source>
</evidence>
<dbReference type="Pfam" id="PF01546">
    <property type="entry name" value="Peptidase_M20"/>
    <property type="match status" value="1"/>
</dbReference>
<dbReference type="InterPro" id="IPR036264">
    <property type="entry name" value="Bact_exopeptidase_dim_dom"/>
</dbReference>
<name>A0A5C5WH46_9BACT</name>
<evidence type="ECO:0000256" key="5">
    <source>
        <dbReference type="ARBA" id="ARBA00022801"/>
    </source>
</evidence>
<evidence type="ECO:0000256" key="1">
    <source>
        <dbReference type="ARBA" id="ARBA00001941"/>
    </source>
</evidence>
<evidence type="ECO:0000256" key="2">
    <source>
        <dbReference type="ARBA" id="ARBA00001947"/>
    </source>
</evidence>
<dbReference type="Gene3D" id="3.30.70.360">
    <property type="match status" value="1"/>
</dbReference>
<dbReference type="InterPro" id="IPR050072">
    <property type="entry name" value="Peptidase_M20A"/>
</dbReference>
<evidence type="ECO:0000313" key="10">
    <source>
        <dbReference type="Proteomes" id="UP000316598"/>
    </source>
</evidence>
<comment type="cofactor">
    <cofactor evidence="2">
        <name>Zn(2+)</name>
        <dbReference type="ChEBI" id="CHEBI:29105"/>
    </cofactor>
</comment>
<dbReference type="InterPro" id="IPR010182">
    <property type="entry name" value="ArgE/DapE"/>
</dbReference>